<dbReference type="SMART" id="SM00283">
    <property type="entry name" value="MA"/>
    <property type="match status" value="1"/>
</dbReference>
<dbReference type="CDD" id="cd06225">
    <property type="entry name" value="HAMP"/>
    <property type="match status" value="1"/>
</dbReference>
<dbReference type="Pfam" id="PF00672">
    <property type="entry name" value="HAMP"/>
    <property type="match status" value="1"/>
</dbReference>
<sequence length="593" mass="64440">MEHMTDTPSSRFSLSLQAKIVFLVLVPMVVLAIVLSLLEVQASMSRIDDTLDEQRQVLIDERENSVRYLVESARNAVSHLIDHPELSRREAQVRAQEILQNFRFGNQNYVFAFEFDGTARALAAAPDRVGTSMSGVTDSEGNAFVDDLIERARTGDESFYEYQWINPANGEIEAKHSQAIAIPEWDWMLGTGIYMNDIDAGLATIEAQAWNDFRNDLIAKLGVTLLLLVGVGVIATFLVRRALRPVRRAATAMHDVATGEADLTQRLAVETNDEVGNLARQFNAFIERMQLTLQDVHRTTQTVLRASHDIDEGTNELATRTEESAANLQQTSSSMEEITSTVHHTTQSAEQANQLSNGAVDVARKGSDAMQRVESTMGEINDSAKKIGEIITMIDSIAFQTNILALNASVEAARAGEHGRGFAVVAEEVRNLASRSSGAAKEIRVLIDGSTKHTHSGTELVRDAGATMQEIVESVTRVTDVIAEISAGAREQGAGISEINTAVAEMDSMTQQNSSMVQQSSAAAQKLRMGAEHLAHLLDAFVLGNIGQQPAALPQAGSGASSRPSLASSVQSSPAPAPRKPRHEPAQEEWEEF</sequence>
<dbReference type="GO" id="GO:0006935">
    <property type="term" value="P:chemotaxis"/>
    <property type="evidence" value="ECO:0007669"/>
    <property type="project" value="InterPro"/>
</dbReference>
<reference evidence="13 14" key="1">
    <citation type="submission" date="2018-07" db="EMBL/GenBank/DDBJ databases">
        <title>Halomonas rutogse sp. nov., isolated from Lake TangqianCo on Tibetan Plateau.</title>
        <authorList>
            <person name="Lu H."/>
            <person name="Xing P."/>
            <person name="Wu Q."/>
        </authorList>
    </citation>
    <scope>NUCLEOTIDE SEQUENCE [LARGE SCALE GENOMIC DNA]</scope>
    <source>
        <strain evidence="13 14">TQ8S</strain>
    </source>
</reference>
<dbReference type="GO" id="GO:0004888">
    <property type="term" value="F:transmembrane signaling receptor activity"/>
    <property type="evidence" value="ECO:0007669"/>
    <property type="project" value="InterPro"/>
</dbReference>
<dbReference type="PROSITE" id="PS50885">
    <property type="entry name" value="HAMP"/>
    <property type="match status" value="1"/>
</dbReference>
<evidence type="ECO:0000313" key="14">
    <source>
        <dbReference type="Proteomes" id="UP000253204"/>
    </source>
</evidence>
<feature type="transmembrane region" description="Helical" evidence="10">
    <location>
        <begin position="217"/>
        <end position="239"/>
    </location>
</feature>
<dbReference type="FunFam" id="1.10.287.950:FF:000001">
    <property type="entry name" value="Methyl-accepting chemotaxis sensory transducer"/>
    <property type="match status" value="1"/>
</dbReference>
<dbReference type="InterPro" id="IPR033480">
    <property type="entry name" value="sCache_2"/>
</dbReference>
<evidence type="ECO:0000256" key="10">
    <source>
        <dbReference type="SAM" id="Phobius"/>
    </source>
</evidence>
<evidence type="ECO:0000256" key="1">
    <source>
        <dbReference type="ARBA" id="ARBA00004651"/>
    </source>
</evidence>
<dbReference type="Pfam" id="PF17200">
    <property type="entry name" value="sCache_2"/>
    <property type="match status" value="1"/>
</dbReference>
<comment type="subcellular location">
    <subcellularLocation>
        <location evidence="1">Cell membrane</location>
        <topology evidence="1">Multi-pass membrane protein</topology>
    </subcellularLocation>
</comment>
<dbReference type="Pfam" id="PF00015">
    <property type="entry name" value="MCPsignal"/>
    <property type="match status" value="1"/>
</dbReference>
<dbReference type="InterPro" id="IPR004089">
    <property type="entry name" value="MCPsignal_dom"/>
</dbReference>
<evidence type="ECO:0000256" key="3">
    <source>
        <dbReference type="ARBA" id="ARBA00022692"/>
    </source>
</evidence>
<dbReference type="SUPFAM" id="SSF58104">
    <property type="entry name" value="Methyl-accepting chemotaxis protein (MCP) signaling domain"/>
    <property type="match status" value="1"/>
</dbReference>
<dbReference type="PANTHER" id="PTHR43531">
    <property type="entry name" value="PROTEIN ICFG"/>
    <property type="match status" value="1"/>
</dbReference>
<evidence type="ECO:0000256" key="5">
    <source>
        <dbReference type="ARBA" id="ARBA00023136"/>
    </source>
</evidence>
<dbReference type="GO" id="GO:0007165">
    <property type="term" value="P:signal transduction"/>
    <property type="evidence" value="ECO:0007669"/>
    <property type="project" value="UniProtKB-KW"/>
</dbReference>
<dbReference type="InterPro" id="IPR003660">
    <property type="entry name" value="HAMP_dom"/>
</dbReference>
<organism evidence="13 14">
    <name type="scientific">Vreelandella rituensis</name>
    <dbReference type="NCBI Taxonomy" id="2282306"/>
    <lineage>
        <taxon>Bacteria</taxon>
        <taxon>Pseudomonadati</taxon>
        <taxon>Pseudomonadota</taxon>
        <taxon>Gammaproteobacteria</taxon>
        <taxon>Oceanospirillales</taxon>
        <taxon>Halomonadaceae</taxon>
        <taxon>Vreelandella</taxon>
    </lineage>
</organism>
<gene>
    <name evidence="13" type="ORF">DU506_05030</name>
</gene>
<dbReference type="Proteomes" id="UP000253204">
    <property type="component" value="Unassembled WGS sequence"/>
</dbReference>
<dbReference type="GO" id="GO:0005886">
    <property type="term" value="C:plasma membrane"/>
    <property type="evidence" value="ECO:0007669"/>
    <property type="project" value="UniProtKB-SubCell"/>
</dbReference>
<dbReference type="PRINTS" id="PR00260">
    <property type="entry name" value="CHEMTRNSDUCR"/>
</dbReference>
<feature type="domain" description="HAMP" evidence="12">
    <location>
        <begin position="240"/>
        <end position="294"/>
    </location>
</feature>
<dbReference type="InterPro" id="IPR004090">
    <property type="entry name" value="Chemotax_Me-accpt_rcpt"/>
</dbReference>
<dbReference type="SMART" id="SM00304">
    <property type="entry name" value="HAMP"/>
    <property type="match status" value="1"/>
</dbReference>
<evidence type="ECO:0000256" key="8">
    <source>
        <dbReference type="PROSITE-ProRule" id="PRU00284"/>
    </source>
</evidence>
<dbReference type="Gene3D" id="3.30.450.20">
    <property type="entry name" value="PAS domain"/>
    <property type="match status" value="1"/>
</dbReference>
<keyword evidence="14" id="KW-1185">Reference proteome</keyword>
<dbReference type="EMBL" id="QPIJ01000007">
    <property type="protein sequence ID" value="RCV92913.1"/>
    <property type="molecule type" value="Genomic_DNA"/>
</dbReference>
<dbReference type="Gene3D" id="1.10.287.950">
    <property type="entry name" value="Methyl-accepting chemotaxis protein"/>
    <property type="match status" value="1"/>
</dbReference>
<dbReference type="PANTHER" id="PTHR43531:SF16">
    <property type="entry name" value="METHYL-ACCEPTING CHEMOTAXIS PROTEIN II"/>
    <property type="match status" value="1"/>
</dbReference>
<feature type="compositionally biased region" description="Low complexity" evidence="9">
    <location>
        <begin position="558"/>
        <end position="574"/>
    </location>
</feature>
<keyword evidence="5 10" id="KW-0472">Membrane</keyword>
<dbReference type="OrthoDB" id="2489132at2"/>
<evidence type="ECO:0000256" key="7">
    <source>
        <dbReference type="ARBA" id="ARBA00029447"/>
    </source>
</evidence>
<comment type="similarity">
    <text evidence="7">Belongs to the methyl-accepting chemotaxis (MCP) protein family.</text>
</comment>
<dbReference type="CDD" id="cd11386">
    <property type="entry name" value="MCP_signal"/>
    <property type="match status" value="1"/>
</dbReference>
<keyword evidence="6 8" id="KW-0807">Transducer</keyword>
<keyword evidence="4 10" id="KW-1133">Transmembrane helix</keyword>
<keyword evidence="2" id="KW-1003">Cell membrane</keyword>
<feature type="region of interest" description="Disordered" evidence="9">
    <location>
        <begin position="551"/>
        <end position="593"/>
    </location>
</feature>
<evidence type="ECO:0000259" key="11">
    <source>
        <dbReference type="PROSITE" id="PS50111"/>
    </source>
</evidence>
<accession>A0A368UBW3</accession>
<evidence type="ECO:0000256" key="9">
    <source>
        <dbReference type="SAM" id="MobiDB-lite"/>
    </source>
</evidence>
<dbReference type="SMART" id="SM01049">
    <property type="entry name" value="Cache_2"/>
    <property type="match status" value="1"/>
</dbReference>
<evidence type="ECO:0000256" key="4">
    <source>
        <dbReference type="ARBA" id="ARBA00022989"/>
    </source>
</evidence>
<feature type="transmembrane region" description="Helical" evidence="10">
    <location>
        <begin position="20"/>
        <end position="38"/>
    </location>
</feature>
<dbReference type="AlphaFoldDB" id="A0A368UBW3"/>
<protein>
    <submittedName>
        <fullName evidence="13">HAMP domain-containing protein</fullName>
    </submittedName>
</protein>
<evidence type="ECO:0000256" key="6">
    <source>
        <dbReference type="ARBA" id="ARBA00023224"/>
    </source>
</evidence>
<evidence type="ECO:0000256" key="2">
    <source>
        <dbReference type="ARBA" id="ARBA00022475"/>
    </source>
</evidence>
<comment type="caution">
    <text evidence="13">The sequence shown here is derived from an EMBL/GenBank/DDBJ whole genome shotgun (WGS) entry which is preliminary data.</text>
</comment>
<dbReference type="PROSITE" id="PS50111">
    <property type="entry name" value="CHEMOTAXIS_TRANSDUC_2"/>
    <property type="match status" value="1"/>
</dbReference>
<proteinExistence type="inferred from homology"/>
<keyword evidence="3 10" id="KW-0812">Transmembrane</keyword>
<dbReference type="InterPro" id="IPR051310">
    <property type="entry name" value="MCP_chemotaxis"/>
</dbReference>
<name>A0A368UBW3_9GAMM</name>
<feature type="domain" description="Methyl-accepting transducer" evidence="11">
    <location>
        <begin position="299"/>
        <end position="528"/>
    </location>
</feature>
<evidence type="ECO:0000313" key="13">
    <source>
        <dbReference type="EMBL" id="RCV92913.1"/>
    </source>
</evidence>
<evidence type="ECO:0000259" key="12">
    <source>
        <dbReference type="PROSITE" id="PS50885"/>
    </source>
</evidence>